<evidence type="ECO:0000313" key="9">
    <source>
        <dbReference type="EnsemblMetazoa" id="XP_038069112.1"/>
    </source>
</evidence>
<feature type="transmembrane region" description="Helical" evidence="7">
    <location>
        <begin position="190"/>
        <end position="214"/>
    </location>
</feature>
<proteinExistence type="predicted"/>
<dbReference type="Pfam" id="PF06916">
    <property type="entry name" value="FAM210A-B_dom"/>
    <property type="match status" value="1"/>
</dbReference>
<dbReference type="InterPro" id="IPR045866">
    <property type="entry name" value="FAM210A/B-like"/>
</dbReference>
<feature type="compositionally biased region" description="Basic and acidic residues" evidence="6">
    <location>
        <begin position="116"/>
        <end position="154"/>
    </location>
</feature>
<dbReference type="GO" id="GO:0005739">
    <property type="term" value="C:mitochondrion"/>
    <property type="evidence" value="ECO:0007669"/>
    <property type="project" value="TreeGrafter"/>
</dbReference>
<dbReference type="AlphaFoldDB" id="A0A914AZI2"/>
<dbReference type="OrthoDB" id="5874039at2759"/>
<evidence type="ECO:0000256" key="2">
    <source>
        <dbReference type="ARBA" id="ARBA00022692"/>
    </source>
</evidence>
<feature type="region of interest" description="Disordered" evidence="6">
    <location>
        <begin position="107"/>
        <end position="166"/>
    </location>
</feature>
<protein>
    <recommendedName>
        <fullName evidence="8">DUF1279 domain-containing protein</fullName>
    </recommendedName>
</protein>
<keyword evidence="10" id="KW-1185">Reference proteome</keyword>
<keyword evidence="5 7" id="KW-0472">Membrane</keyword>
<dbReference type="Proteomes" id="UP000887568">
    <property type="component" value="Unplaced"/>
</dbReference>
<dbReference type="InterPro" id="IPR009688">
    <property type="entry name" value="FAM210A/B-like_dom"/>
</dbReference>
<name>A0A914AZI2_PATMI</name>
<evidence type="ECO:0000256" key="6">
    <source>
        <dbReference type="SAM" id="MobiDB-lite"/>
    </source>
</evidence>
<dbReference type="OMA" id="TEMTIRW"/>
<feature type="compositionally biased region" description="Acidic residues" evidence="6">
    <location>
        <begin position="155"/>
        <end position="166"/>
    </location>
</feature>
<evidence type="ECO:0000256" key="7">
    <source>
        <dbReference type="SAM" id="Phobius"/>
    </source>
</evidence>
<dbReference type="PANTHER" id="PTHR21377">
    <property type="entry name" value="PROTEIN FAM210B, MITOCHONDRIAL"/>
    <property type="match status" value="1"/>
</dbReference>
<evidence type="ECO:0000259" key="8">
    <source>
        <dbReference type="Pfam" id="PF06916"/>
    </source>
</evidence>
<keyword evidence="4" id="KW-0175">Coiled coil</keyword>
<accession>A0A914AZI2</accession>
<dbReference type="GeneID" id="119738334"/>
<evidence type="ECO:0000256" key="4">
    <source>
        <dbReference type="ARBA" id="ARBA00023054"/>
    </source>
</evidence>
<evidence type="ECO:0000256" key="3">
    <source>
        <dbReference type="ARBA" id="ARBA00022989"/>
    </source>
</evidence>
<evidence type="ECO:0000256" key="5">
    <source>
        <dbReference type="ARBA" id="ARBA00023136"/>
    </source>
</evidence>
<evidence type="ECO:0000313" key="10">
    <source>
        <dbReference type="Proteomes" id="UP000887568"/>
    </source>
</evidence>
<evidence type="ECO:0000256" key="1">
    <source>
        <dbReference type="ARBA" id="ARBA00004167"/>
    </source>
</evidence>
<dbReference type="EnsemblMetazoa" id="XM_038213184.1">
    <property type="protein sequence ID" value="XP_038069112.1"/>
    <property type="gene ID" value="LOC119738334"/>
</dbReference>
<reference evidence="9" key="1">
    <citation type="submission" date="2022-11" db="UniProtKB">
        <authorList>
            <consortium name="EnsemblMetazoa"/>
        </authorList>
    </citation>
    <scope>IDENTIFICATION</scope>
</reference>
<dbReference type="PANTHER" id="PTHR21377:SF1">
    <property type="entry name" value="PROTEIN FAM210A"/>
    <property type="match status" value="1"/>
</dbReference>
<keyword evidence="2 7" id="KW-0812">Transmembrane</keyword>
<feature type="domain" description="DUF1279" evidence="8">
    <location>
        <begin position="183"/>
        <end position="267"/>
    </location>
</feature>
<dbReference type="GO" id="GO:0016020">
    <property type="term" value="C:membrane"/>
    <property type="evidence" value="ECO:0007669"/>
    <property type="project" value="UniProtKB-SubCell"/>
</dbReference>
<sequence length="308" mass="34998">MALFRGFSKLRAVVTDVEIVKEGYCFTSRTKASLIRKLDSSQRTLHLYAPVTSIATHQHRVPDSYLLPHGFKTHPLITDGILITSHSSWGLDSGRGFQIYSPCRNSTLTQSSKTESSGKSKTEENRSVEKDSAVDAGDKVRDDVSEARKDNKEQEEYDDDDDDDEPIVAMYDETGKPLSNWTRMKMMMKAYGYVIIPVHWVIAPVWFGAFYYAVKMGVDIAPFLLKIGVSEHHVGTLKNSGASNALMAYALYKIFTPLRYTVTVGATEMTIRWLRRKGYVKHPPRKEKTYRQSLKETVQEVKDKIDNR</sequence>
<keyword evidence="3 7" id="KW-1133">Transmembrane helix</keyword>
<comment type="subcellular location">
    <subcellularLocation>
        <location evidence="1">Membrane</location>
        <topology evidence="1">Single-pass membrane protein</topology>
    </subcellularLocation>
</comment>
<organism evidence="9 10">
    <name type="scientific">Patiria miniata</name>
    <name type="common">Bat star</name>
    <name type="synonym">Asterina miniata</name>
    <dbReference type="NCBI Taxonomy" id="46514"/>
    <lineage>
        <taxon>Eukaryota</taxon>
        <taxon>Metazoa</taxon>
        <taxon>Echinodermata</taxon>
        <taxon>Eleutherozoa</taxon>
        <taxon>Asterozoa</taxon>
        <taxon>Asteroidea</taxon>
        <taxon>Valvatacea</taxon>
        <taxon>Valvatida</taxon>
        <taxon>Asterinidae</taxon>
        <taxon>Patiria</taxon>
    </lineage>
</organism>
<dbReference type="RefSeq" id="XP_038069112.1">
    <property type="nucleotide sequence ID" value="XM_038213184.1"/>
</dbReference>